<name>S4PYX2_9NEOP</name>
<feature type="compositionally biased region" description="Low complexity" evidence="1">
    <location>
        <begin position="34"/>
        <end position="61"/>
    </location>
</feature>
<dbReference type="EMBL" id="GAIX01002543">
    <property type="protein sequence ID" value="JAA90017.1"/>
    <property type="molecule type" value="Transcribed_RNA"/>
</dbReference>
<feature type="region of interest" description="Disordered" evidence="1">
    <location>
        <begin position="100"/>
        <end position="166"/>
    </location>
</feature>
<feature type="non-terminal residue" evidence="2">
    <location>
        <position position="166"/>
    </location>
</feature>
<sequence>MSWMKRPQAGAVPPQAEAQPYTTAQPYGNQQSVYPNYQGAPAAAQPQQMWQVQQQQQQPQYNQQYGQVYQPQPFVNNTNQLFQQQQYNQNYAIQNVPGYQQNYYHNQPPQQPNFTQSESSDNWEDNWGWGWDEAAKQQKAANHGAQQPLPTQPLNNANVIEESFAS</sequence>
<accession>S4PYX2</accession>
<evidence type="ECO:0000256" key="1">
    <source>
        <dbReference type="SAM" id="MobiDB-lite"/>
    </source>
</evidence>
<protein>
    <submittedName>
        <fullName evidence="2">Uncharacterized protein</fullName>
    </submittedName>
</protein>
<feature type="region of interest" description="Disordered" evidence="1">
    <location>
        <begin position="1"/>
        <end position="61"/>
    </location>
</feature>
<reference evidence="2" key="2">
    <citation type="submission" date="2013-05" db="EMBL/GenBank/DDBJ databases">
        <authorList>
            <person name="Carter J.-M."/>
            <person name="Baker S.C."/>
            <person name="Pink R."/>
            <person name="Carter D.R.F."/>
            <person name="Collins A."/>
            <person name="Tomlin J."/>
            <person name="Gibbs M."/>
            <person name="Breuker C.J."/>
        </authorList>
    </citation>
    <scope>NUCLEOTIDE SEQUENCE</scope>
    <source>
        <tissue evidence="2">Ovary</tissue>
    </source>
</reference>
<proteinExistence type="predicted"/>
<organism evidence="2">
    <name type="scientific">Pararge aegeria</name>
    <name type="common">speckled wood butterfly</name>
    <dbReference type="NCBI Taxonomy" id="116150"/>
    <lineage>
        <taxon>Eukaryota</taxon>
        <taxon>Metazoa</taxon>
        <taxon>Ecdysozoa</taxon>
        <taxon>Arthropoda</taxon>
        <taxon>Hexapoda</taxon>
        <taxon>Insecta</taxon>
        <taxon>Pterygota</taxon>
        <taxon>Neoptera</taxon>
        <taxon>Endopterygota</taxon>
        <taxon>Lepidoptera</taxon>
        <taxon>Glossata</taxon>
        <taxon>Ditrysia</taxon>
        <taxon>Papilionoidea</taxon>
        <taxon>Nymphalidae</taxon>
        <taxon>Satyrinae</taxon>
        <taxon>Satyrini</taxon>
        <taxon>Parargina</taxon>
        <taxon>Pararge</taxon>
    </lineage>
</organism>
<feature type="compositionally biased region" description="Polar residues" evidence="1">
    <location>
        <begin position="20"/>
        <end position="33"/>
    </location>
</feature>
<reference evidence="2" key="1">
    <citation type="journal article" date="2013" name="BMC Genomics">
        <title>Unscrambling butterfly oogenesis.</title>
        <authorList>
            <person name="Carter J.M."/>
            <person name="Baker S.C."/>
            <person name="Pink R."/>
            <person name="Carter D.R."/>
            <person name="Collins A."/>
            <person name="Tomlin J."/>
            <person name="Gibbs M."/>
            <person name="Breuker C.J."/>
        </authorList>
    </citation>
    <scope>NUCLEOTIDE SEQUENCE</scope>
    <source>
        <tissue evidence="2">Ovary</tissue>
    </source>
</reference>
<feature type="compositionally biased region" description="Polar residues" evidence="1">
    <location>
        <begin position="144"/>
        <end position="158"/>
    </location>
</feature>
<evidence type="ECO:0000313" key="2">
    <source>
        <dbReference type="EMBL" id="JAA90017.1"/>
    </source>
</evidence>
<dbReference type="AlphaFoldDB" id="S4PYX2"/>